<keyword evidence="9" id="KW-1185">Reference proteome</keyword>
<dbReference type="InterPro" id="IPR018076">
    <property type="entry name" value="T2SS_GspF_dom"/>
</dbReference>
<gene>
    <name evidence="8" type="ORF">GGR47_001606</name>
</gene>
<proteinExistence type="predicted"/>
<dbReference type="PANTHER" id="PTHR35007:SF2">
    <property type="entry name" value="PILUS ASSEMBLE PROTEIN"/>
    <property type="match status" value="1"/>
</dbReference>
<dbReference type="Pfam" id="PF00482">
    <property type="entry name" value="T2SSF"/>
    <property type="match status" value="1"/>
</dbReference>
<protein>
    <submittedName>
        <fullName evidence="8">Tight adherence protein C</fullName>
    </submittedName>
</protein>
<keyword evidence="3 6" id="KW-0812">Transmembrane</keyword>
<evidence type="ECO:0000313" key="8">
    <source>
        <dbReference type="EMBL" id="MBB3875371.1"/>
    </source>
</evidence>
<dbReference type="EMBL" id="JACIDB010000002">
    <property type="protein sequence ID" value="MBB3875371.1"/>
    <property type="molecule type" value="Genomic_DNA"/>
</dbReference>
<evidence type="ECO:0000313" key="9">
    <source>
        <dbReference type="Proteomes" id="UP000528945"/>
    </source>
</evidence>
<feature type="transmembrane region" description="Helical" evidence="6">
    <location>
        <begin position="13"/>
        <end position="35"/>
    </location>
</feature>
<accession>A0AAW3TQN6</accession>
<evidence type="ECO:0000256" key="3">
    <source>
        <dbReference type="ARBA" id="ARBA00022692"/>
    </source>
</evidence>
<feature type="transmembrane region" description="Helical" evidence="6">
    <location>
        <begin position="294"/>
        <end position="319"/>
    </location>
</feature>
<keyword evidence="5 6" id="KW-0472">Membrane</keyword>
<dbReference type="RefSeq" id="WP_024310354.1">
    <property type="nucleotide sequence ID" value="NZ_BQWF01000001.1"/>
</dbReference>
<keyword evidence="2" id="KW-1003">Cell membrane</keyword>
<evidence type="ECO:0000256" key="4">
    <source>
        <dbReference type="ARBA" id="ARBA00022989"/>
    </source>
</evidence>
<name>A0AAW3TQN6_9SPHN</name>
<evidence type="ECO:0000259" key="7">
    <source>
        <dbReference type="Pfam" id="PF00482"/>
    </source>
</evidence>
<keyword evidence="4 6" id="KW-1133">Transmembrane helix</keyword>
<feature type="transmembrane region" description="Helical" evidence="6">
    <location>
        <begin position="150"/>
        <end position="168"/>
    </location>
</feature>
<comment type="subcellular location">
    <subcellularLocation>
        <location evidence="1">Cell membrane</location>
        <topology evidence="1">Multi-pass membrane protein</topology>
    </subcellularLocation>
</comment>
<evidence type="ECO:0000256" key="5">
    <source>
        <dbReference type="ARBA" id="ARBA00023136"/>
    </source>
</evidence>
<evidence type="ECO:0000256" key="6">
    <source>
        <dbReference type="SAM" id="Phobius"/>
    </source>
</evidence>
<evidence type="ECO:0000256" key="1">
    <source>
        <dbReference type="ARBA" id="ARBA00004651"/>
    </source>
</evidence>
<dbReference type="AlphaFoldDB" id="A0AAW3TQN6"/>
<evidence type="ECO:0000256" key="2">
    <source>
        <dbReference type="ARBA" id="ARBA00022475"/>
    </source>
</evidence>
<feature type="transmembrane region" description="Helical" evidence="6">
    <location>
        <begin position="112"/>
        <end position="138"/>
    </location>
</feature>
<dbReference type="PANTHER" id="PTHR35007">
    <property type="entry name" value="INTEGRAL MEMBRANE PROTEIN-RELATED"/>
    <property type="match status" value="1"/>
</dbReference>
<reference evidence="8 9" key="1">
    <citation type="submission" date="2020-08" db="EMBL/GenBank/DDBJ databases">
        <title>Genomic Encyclopedia of Type Strains, Phase IV (KMG-IV): sequencing the most valuable type-strain genomes for metagenomic binning, comparative biology and taxonomic classification.</title>
        <authorList>
            <person name="Goeker M."/>
        </authorList>
    </citation>
    <scope>NUCLEOTIDE SEQUENCE [LARGE SCALE GENOMIC DNA]</scope>
    <source>
        <strain evidence="8 9">DSM 15581</strain>
    </source>
</reference>
<comment type="caution">
    <text evidence="8">The sequence shown here is derived from an EMBL/GenBank/DDBJ whole genome shotgun (WGS) entry which is preliminary data.</text>
</comment>
<dbReference type="Proteomes" id="UP000528945">
    <property type="component" value="Unassembled WGS sequence"/>
</dbReference>
<organism evidence="8 9">
    <name type="scientific">Sphingomonas aquatilis</name>
    <dbReference type="NCBI Taxonomy" id="93063"/>
    <lineage>
        <taxon>Bacteria</taxon>
        <taxon>Pseudomonadati</taxon>
        <taxon>Pseudomonadota</taxon>
        <taxon>Alphaproteobacteria</taxon>
        <taxon>Sphingomonadales</taxon>
        <taxon>Sphingomonadaceae</taxon>
        <taxon>Sphingomonas</taxon>
    </lineage>
</organism>
<sequence>MQASGPTLMGIDVLWVATILSGVAAFAVMIAIYAATTVSDPMSKRVKSLNDRREQLKAGITASTKRRAKLIQRNDTTDLMRTMLSSLKVLQDSQVKEAQLKLMRAGIRSKDWAVGVIFGRMVLPIVFGGIMAFIVYGTSTFDDWSALKRYALVAGTLVLSYKAPDIYLKNAITKRTDAIRKGLPDALDLLVICAEAGLTVDAAFHRVAKELGRAYPELGDEFTLTAIELGFLTERRQAFENLATRVELDAIKGVVTTMIQTEKYGTPLASALRVLSAEFRNERMMRAEEKAARLPAIMTIPLILFILPTLFIVILGPAACSINDAF</sequence>
<feature type="domain" description="Type II secretion system protein GspF" evidence="7">
    <location>
        <begin position="187"/>
        <end position="315"/>
    </location>
</feature>
<dbReference type="GeneID" id="93797468"/>
<dbReference type="GO" id="GO:0005886">
    <property type="term" value="C:plasma membrane"/>
    <property type="evidence" value="ECO:0007669"/>
    <property type="project" value="UniProtKB-SubCell"/>
</dbReference>